<keyword evidence="3" id="KW-0813">Transport</keyword>
<dbReference type="Pfam" id="PF01459">
    <property type="entry name" value="Porin_3"/>
    <property type="match status" value="1"/>
</dbReference>
<keyword evidence="9" id="KW-0472">Membrane</keyword>
<dbReference type="InterPro" id="IPR037930">
    <property type="entry name" value="Tom40"/>
</dbReference>
<evidence type="ECO:0000256" key="6">
    <source>
        <dbReference type="ARBA" id="ARBA00022787"/>
    </source>
</evidence>
<dbReference type="GO" id="GO:0008320">
    <property type="term" value="F:protein transmembrane transporter activity"/>
    <property type="evidence" value="ECO:0007669"/>
    <property type="project" value="InterPro"/>
</dbReference>
<evidence type="ECO:0000256" key="5">
    <source>
        <dbReference type="ARBA" id="ARBA00022692"/>
    </source>
</evidence>
<dbReference type="InterPro" id="IPR023614">
    <property type="entry name" value="Porin_dom_sf"/>
</dbReference>
<keyword evidence="7" id="KW-0653">Protein transport</keyword>
<dbReference type="PANTHER" id="PTHR10802">
    <property type="entry name" value="MITOCHONDRIAL IMPORT RECEPTOR SUBUNIT TOM40"/>
    <property type="match status" value="1"/>
</dbReference>
<keyword evidence="8" id="KW-0496">Mitochondrion</keyword>
<proteinExistence type="inferred from homology"/>
<protein>
    <recommendedName>
        <fullName evidence="13">Mitochondrial import receptor subunit TOM40</fullName>
    </recommendedName>
</protein>
<reference evidence="11 12" key="1">
    <citation type="submission" date="2014-03" db="EMBL/GenBank/DDBJ databases">
        <title>The Genome Sequence of Plasmodium fragile nilgiri.</title>
        <authorList>
            <consortium name="The Broad Institute Genomics Platform"/>
            <consortium name="The Broad Institute Genome Sequencing Center for Infectious Disease"/>
            <person name="Neafsey D."/>
            <person name="Duraisingh M."/>
            <person name="Young S.K."/>
            <person name="Zeng Q."/>
            <person name="Gargeya S."/>
            <person name="Abouelleil A."/>
            <person name="Alvarado L."/>
            <person name="Chapman S.B."/>
            <person name="Gainer-Dewar J."/>
            <person name="Goldberg J."/>
            <person name="Griggs A."/>
            <person name="Gujja S."/>
            <person name="Hansen M."/>
            <person name="Howarth C."/>
            <person name="Imamovic A."/>
            <person name="Larimer J."/>
            <person name="Pearson M."/>
            <person name="Poon T.W."/>
            <person name="Priest M."/>
            <person name="Roberts A."/>
            <person name="Saif S."/>
            <person name="Shea T."/>
            <person name="Sykes S."/>
            <person name="Wortman J."/>
            <person name="Nusbaum C."/>
            <person name="Birren B."/>
        </authorList>
    </citation>
    <scope>NUCLEOTIDE SEQUENCE [LARGE SCALE GENOMIC DNA]</scope>
    <source>
        <strain evidence="12">nilgiri</strain>
    </source>
</reference>
<keyword evidence="12" id="KW-1185">Reference proteome</keyword>
<dbReference type="GO" id="GO:0030150">
    <property type="term" value="P:protein import into mitochondrial matrix"/>
    <property type="evidence" value="ECO:0007669"/>
    <property type="project" value="InterPro"/>
</dbReference>
<gene>
    <name evidence="11" type="ORF">AK88_02196</name>
</gene>
<keyword evidence="4" id="KW-1134">Transmembrane beta strand</keyword>
<evidence type="ECO:0008006" key="13">
    <source>
        <dbReference type="Google" id="ProtNLM"/>
    </source>
</evidence>
<keyword evidence="5" id="KW-0812">Transmembrane</keyword>
<evidence type="ECO:0000313" key="12">
    <source>
        <dbReference type="Proteomes" id="UP000054561"/>
    </source>
</evidence>
<dbReference type="GO" id="GO:0005741">
    <property type="term" value="C:mitochondrial outer membrane"/>
    <property type="evidence" value="ECO:0007669"/>
    <property type="project" value="UniProtKB-SubCell"/>
</dbReference>
<accession>A0A0D9QMU3</accession>
<evidence type="ECO:0000256" key="1">
    <source>
        <dbReference type="ARBA" id="ARBA00004374"/>
    </source>
</evidence>
<dbReference type="CDD" id="cd07305">
    <property type="entry name" value="Porin3_Tom40"/>
    <property type="match status" value="1"/>
</dbReference>
<dbReference type="AlphaFoldDB" id="A0A0D9QMU3"/>
<evidence type="ECO:0000256" key="10">
    <source>
        <dbReference type="SAM" id="MobiDB-lite"/>
    </source>
</evidence>
<comment type="similarity">
    <text evidence="2">Belongs to the Tom40 family.</text>
</comment>
<dbReference type="InterPro" id="IPR027246">
    <property type="entry name" value="Porin_Euk/Tom40"/>
</dbReference>
<dbReference type="OrthoDB" id="19656at2759"/>
<evidence type="ECO:0000256" key="9">
    <source>
        <dbReference type="ARBA" id="ARBA00023136"/>
    </source>
</evidence>
<name>A0A0D9QMU3_PLAFR</name>
<dbReference type="EMBL" id="KQ001665">
    <property type="protein sequence ID" value="KJP88082.1"/>
    <property type="molecule type" value="Genomic_DNA"/>
</dbReference>
<dbReference type="VEuPathDB" id="PlasmoDB:AK88_02196"/>
<keyword evidence="6" id="KW-1000">Mitochondrion outer membrane</keyword>
<dbReference type="GeneID" id="24267510"/>
<dbReference type="Proteomes" id="UP000054561">
    <property type="component" value="Unassembled WGS sequence"/>
</dbReference>
<comment type="subcellular location">
    <subcellularLocation>
        <location evidence="1">Mitochondrion outer membrane</location>
        <topology evidence="1">Multi-pass membrane protein</topology>
    </subcellularLocation>
</comment>
<dbReference type="Gene3D" id="2.40.160.10">
    <property type="entry name" value="Porin"/>
    <property type="match status" value="1"/>
</dbReference>
<evidence type="ECO:0000256" key="2">
    <source>
        <dbReference type="ARBA" id="ARBA00010510"/>
    </source>
</evidence>
<dbReference type="FunFam" id="2.40.160.10:FF:000015">
    <property type="entry name" value="Mitochondrial import receptor subunit tom40"/>
    <property type="match status" value="1"/>
</dbReference>
<evidence type="ECO:0000256" key="7">
    <source>
        <dbReference type="ARBA" id="ARBA00022927"/>
    </source>
</evidence>
<evidence type="ECO:0000256" key="3">
    <source>
        <dbReference type="ARBA" id="ARBA00022448"/>
    </source>
</evidence>
<feature type="region of interest" description="Disordered" evidence="10">
    <location>
        <begin position="67"/>
        <end position="88"/>
    </location>
</feature>
<dbReference type="RefSeq" id="XP_012335253.1">
    <property type="nucleotide sequence ID" value="XM_012479830.1"/>
</dbReference>
<sequence>MEIAGIGLLQKWRREREEQQHVGQCCKYPFMDALKKGNAILWRRMRRRGMGVPSLITLCEATSNELPKEGQKSTLTENVGEGKKNKMNDDDTNAMKEQQANSSFANTFDSPNALLFENLNKEYKFITTQDNFDGFRFEVDKTVNKYLQSTHTLFLGTTLRDVGYLYQFGANFTNSDNSLLMISRINIDGSVNGRFCKRINNHIDCKLNFNTYAKSDTRNMYEMGIEVNKPIYTYNVKTIWQGTWIFNASYTQMLSKKFQAGVDLTYIASNCASIGSFGLRYNHKNNVLTMQVVRQPNFKSPEFMLNQTHLYKIQYAKKVSDRLSLGTELEVTPQTKESAMRLGWDYSFRHAKVQGSIDTSGKIAVFTQDYSGFGVSGYIDYPNNEYKFGFMMHIAPAQEQPVQPTP</sequence>
<evidence type="ECO:0000313" key="11">
    <source>
        <dbReference type="EMBL" id="KJP88082.1"/>
    </source>
</evidence>
<evidence type="ECO:0000256" key="8">
    <source>
        <dbReference type="ARBA" id="ARBA00023128"/>
    </source>
</evidence>
<organism evidence="11 12">
    <name type="scientific">Plasmodium fragile</name>
    <dbReference type="NCBI Taxonomy" id="5857"/>
    <lineage>
        <taxon>Eukaryota</taxon>
        <taxon>Sar</taxon>
        <taxon>Alveolata</taxon>
        <taxon>Apicomplexa</taxon>
        <taxon>Aconoidasida</taxon>
        <taxon>Haemosporida</taxon>
        <taxon>Plasmodiidae</taxon>
        <taxon>Plasmodium</taxon>
        <taxon>Plasmodium (Plasmodium)</taxon>
    </lineage>
</organism>
<evidence type="ECO:0000256" key="4">
    <source>
        <dbReference type="ARBA" id="ARBA00022452"/>
    </source>
</evidence>
<dbReference type="OMA" id="GFMMHIA"/>